<dbReference type="Ensembl" id="ENSCVAT00000015427.1">
    <property type="protein sequence ID" value="ENSCVAP00000000229.1"/>
    <property type="gene ID" value="ENSCVAG00000001113.1"/>
</dbReference>
<organism evidence="13 14">
    <name type="scientific">Cyprinodon variegatus</name>
    <name type="common">Sheepshead minnow</name>
    <dbReference type="NCBI Taxonomy" id="28743"/>
    <lineage>
        <taxon>Eukaryota</taxon>
        <taxon>Metazoa</taxon>
        <taxon>Chordata</taxon>
        <taxon>Craniata</taxon>
        <taxon>Vertebrata</taxon>
        <taxon>Euteleostomi</taxon>
        <taxon>Actinopterygii</taxon>
        <taxon>Neopterygii</taxon>
        <taxon>Teleostei</taxon>
        <taxon>Neoteleostei</taxon>
        <taxon>Acanthomorphata</taxon>
        <taxon>Ovalentaria</taxon>
        <taxon>Atherinomorphae</taxon>
        <taxon>Cyprinodontiformes</taxon>
        <taxon>Cyprinodontidae</taxon>
        <taxon>Cyprinodon</taxon>
    </lineage>
</organism>
<keyword evidence="6" id="KW-0804">Transcription</keyword>
<keyword evidence="7 9" id="KW-0539">Nucleus</keyword>
<evidence type="ECO:0000256" key="1">
    <source>
        <dbReference type="ARBA" id="ARBA00004123"/>
    </source>
</evidence>
<dbReference type="GO" id="GO:0036342">
    <property type="term" value="P:post-anal tail morphogenesis"/>
    <property type="evidence" value="ECO:0007669"/>
    <property type="project" value="Ensembl"/>
</dbReference>
<evidence type="ECO:0000313" key="13">
    <source>
        <dbReference type="Ensembl" id="ENSCVAP00000000229.1"/>
    </source>
</evidence>
<dbReference type="SMART" id="SM00389">
    <property type="entry name" value="HOX"/>
    <property type="match status" value="1"/>
</dbReference>
<keyword evidence="2" id="KW-0217">Developmental protein</keyword>
<dbReference type="Proteomes" id="UP000265020">
    <property type="component" value="Unassembled WGS sequence"/>
</dbReference>
<feature type="region of interest" description="Disordered" evidence="11">
    <location>
        <begin position="1"/>
        <end position="46"/>
    </location>
</feature>
<feature type="domain" description="Homeobox" evidence="12">
    <location>
        <begin position="38"/>
        <end position="98"/>
    </location>
</feature>
<dbReference type="PANTHER" id="PTHR46294">
    <property type="entry name" value="SEGMENTATION PROTEIN EVEN-SKIPPED"/>
    <property type="match status" value="1"/>
</dbReference>
<dbReference type="InterPro" id="IPR017970">
    <property type="entry name" value="Homeobox_CS"/>
</dbReference>
<evidence type="ECO:0000256" key="5">
    <source>
        <dbReference type="ARBA" id="ARBA00023155"/>
    </source>
</evidence>
<keyword evidence="3" id="KW-0805">Transcription regulation</keyword>
<evidence type="ECO:0000256" key="8">
    <source>
        <dbReference type="ARBA" id="ARBA00038449"/>
    </source>
</evidence>
<sequence>MEEPSLLRRTAASSPLPVVSVAEGRQPALREDQPGPQEPSRRHRTAFTRDQLSRLEQEYRNESYVSRARRCELAAALNLPETTIKVWFQNRRMKDKRQKHSIPWPHPLINPLGTLLMAHVSPSSNMVPAFTKPQLPHIPFQHYPPLTLPSIIHGSHAAPTKPPACFPNSQQHSKPWELPPPALLLYPSAGIVNHHISCRCSFCPQWGPQHRLQVQWEMKGLSNTSGSAAKKQTASLEWKEELM</sequence>
<dbReference type="GeneID" id="107093234"/>
<proteinExistence type="inferred from homology"/>
<accession>A0A3Q2C6H0</accession>
<evidence type="ECO:0000256" key="6">
    <source>
        <dbReference type="ARBA" id="ARBA00023163"/>
    </source>
</evidence>
<dbReference type="PROSITE" id="PS50071">
    <property type="entry name" value="HOMEOBOX_2"/>
    <property type="match status" value="1"/>
</dbReference>
<dbReference type="InterPro" id="IPR001356">
    <property type="entry name" value="HD"/>
</dbReference>
<protein>
    <submittedName>
        <fullName evidence="13">Even-skipped-like1</fullName>
    </submittedName>
</protein>
<dbReference type="PANTHER" id="PTHR46294:SF4">
    <property type="entry name" value="SEGMENTATION PROTEIN EVEN-SKIPPED"/>
    <property type="match status" value="1"/>
</dbReference>
<evidence type="ECO:0000256" key="4">
    <source>
        <dbReference type="ARBA" id="ARBA00023125"/>
    </source>
</evidence>
<reference evidence="13" key="2">
    <citation type="submission" date="2025-09" db="UniProtKB">
        <authorList>
            <consortium name="Ensembl"/>
        </authorList>
    </citation>
    <scope>IDENTIFICATION</scope>
</reference>
<dbReference type="InterPro" id="IPR052002">
    <property type="entry name" value="Even-skipped_HD"/>
</dbReference>
<keyword evidence="4 9" id="KW-0238">DNA-binding</keyword>
<comment type="subcellular location">
    <subcellularLocation>
        <location evidence="1 9 10">Nucleus</location>
    </subcellularLocation>
</comment>
<comment type="similarity">
    <text evidence="8">Belongs to the even-skipped homeobox family.</text>
</comment>
<dbReference type="CTD" id="30335"/>
<dbReference type="RefSeq" id="XP_015243641.1">
    <property type="nucleotide sequence ID" value="XM_015388155.1"/>
</dbReference>
<dbReference type="OrthoDB" id="6159439at2759"/>
<evidence type="ECO:0000256" key="2">
    <source>
        <dbReference type="ARBA" id="ARBA00022473"/>
    </source>
</evidence>
<evidence type="ECO:0000256" key="9">
    <source>
        <dbReference type="PROSITE-ProRule" id="PRU00108"/>
    </source>
</evidence>
<evidence type="ECO:0000256" key="10">
    <source>
        <dbReference type="RuleBase" id="RU000682"/>
    </source>
</evidence>
<dbReference type="SUPFAM" id="SSF46689">
    <property type="entry name" value="Homeodomain-like"/>
    <property type="match status" value="1"/>
</dbReference>
<dbReference type="PRINTS" id="PR00024">
    <property type="entry name" value="HOMEOBOX"/>
</dbReference>
<dbReference type="GO" id="GO:0042661">
    <property type="term" value="P:regulation of mesodermal cell fate specification"/>
    <property type="evidence" value="ECO:0007669"/>
    <property type="project" value="Ensembl"/>
</dbReference>
<name>A0A3Q2C6H0_CYPVA</name>
<dbReference type="GeneTree" id="ENSGT00940000167564"/>
<dbReference type="GO" id="GO:0009953">
    <property type="term" value="P:dorsal/ventral pattern formation"/>
    <property type="evidence" value="ECO:0007669"/>
    <property type="project" value="Ensembl"/>
</dbReference>
<reference evidence="13" key="1">
    <citation type="submission" date="2025-08" db="UniProtKB">
        <authorList>
            <consortium name="Ensembl"/>
        </authorList>
    </citation>
    <scope>IDENTIFICATION</scope>
</reference>
<evidence type="ECO:0000256" key="7">
    <source>
        <dbReference type="ARBA" id="ARBA00023242"/>
    </source>
</evidence>
<dbReference type="PROSITE" id="PS00027">
    <property type="entry name" value="HOMEOBOX_1"/>
    <property type="match status" value="1"/>
</dbReference>
<dbReference type="GO" id="GO:0000978">
    <property type="term" value="F:RNA polymerase II cis-regulatory region sequence-specific DNA binding"/>
    <property type="evidence" value="ECO:0007669"/>
    <property type="project" value="TreeGrafter"/>
</dbReference>
<dbReference type="AlphaFoldDB" id="A0A3Q2C6H0"/>
<evidence type="ECO:0000256" key="11">
    <source>
        <dbReference type="SAM" id="MobiDB-lite"/>
    </source>
</evidence>
<dbReference type="CDD" id="cd00086">
    <property type="entry name" value="homeodomain"/>
    <property type="match status" value="1"/>
</dbReference>
<dbReference type="InterPro" id="IPR020479">
    <property type="entry name" value="HD_metazoa"/>
</dbReference>
<keyword evidence="14" id="KW-1185">Reference proteome</keyword>
<dbReference type="GO" id="GO:0005634">
    <property type="term" value="C:nucleus"/>
    <property type="evidence" value="ECO:0007669"/>
    <property type="project" value="UniProtKB-SubCell"/>
</dbReference>
<dbReference type="KEGG" id="cvg:107093234"/>
<dbReference type="GO" id="GO:0000981">
    <property type="term" value="F:DNA-binding transcription factor activity, RNA polymerase II-specific"/>
    <property type="evidence" value="ECO:0007669"/>
    <property type="project" value="InterPro"/>
</dbReference>
<feature type="compositionally biased region" description="Polar residues" evidence="11">
    <location>
        <begin position="221"/>
        <end position="235"/>
    </location>
</feature>
<dbReference type="Pfam" id="PF00046">
    <property type="entry name" value="Homeodomain"/>
    <property type="match status" value="1"/>
</dbReference>
<feature type="region of interest" description="Disordered" evidence="11">
    <location>
        <begin position="221"/>
        <end position="243"/>
    </location>
</feature>
<keyword evidence="5 9" id="KW-0371">Homeobox</keyword>
<feature type="DNA-binding region" description="Homeobox" evidence="9">
    <location>
        <begin position="40"/>
        <end position="99"/>
    </location>
</feature>
<dbReference type="Gene3D" id="1.10.10.60">
    <property type="entry name" value="Homeodomain-like"/>
    <property type="match status" value="1"/>
</dbReference>
<evidence type="ECO:0000259" key="12">
    <source>
        <dbReference type="PROSITE" id="PS50071"/>
    </source>
</evidence>
<evidence type="ECO:0000313" key="14">
    <source>
        <dbReference type="Proteomes" id="UP000265020"/>
    </source>
</evidence>
<evidence type="ECO:0000256" key="3">
    <source>
        <dbReference type="ARBA" id="ARBA00023015"/>
    </source>
</evidence>
<dbReference type="InterPro" id="IPR009057">
    <property type="entry name" value="Homeodomain-like_sf"/>
</dbReference>